<dbReference type="EMBL" id="KN832087">
    <property type="protein sequence ID" value="KIN94740.1"/>
    <property type="molecule type" value="Genomic_DNA"/>
</dbReference>
<dbReference type="InterPro" id="IPR006598">
    <property type="entry name" value="CAP10"/>
</dbReference>
<dbReference type="SMART" id="SM00672">
    <property type="entry name" value="CAP10"/>
    <property type="match status" value="1"/>
</dbReference>
<dbReference type="InParanoid" id="A0A0C3NG71"/>
<keyword evidence="3" id="KW-1185">Reference proteome</keyword>
<dbReference type="OrthoDB" id="541052at2759"/>
<evidence type="ECO:0000313" key="2">
    <source>
        <dbReference type="EMBL" id="KIN94740.1"/>
    </source>
</evidence>
<organism evidence="2 3">
    <name type="scientific">Pisolithus tinctorius Marx 270</name>
    <dbReference type="NCBI Taxonomy" id="870435"/>
    <lineage>
        <taxon>Eukaryota</taxon>
        <taxon>Fungi</taxon>
        <taxon>Dikarya</taxon>
        <taxon>Basidiomycota</taxon>
        <taxon>Agaricomycotina</taxon>
        <taxon>Agaricomycetes</taxon>
        <taxon>Agaricomycetidae</taxon>
        <taxon>Boletales</taxon>
        <taxon>Sclerodermatineae</taxon>
        <taxon>Pisolithaceae</taxon>
        <taxon>Pisolithus</taxon>
    </lineage>
</organism>
<dbReference type="InterPro" id="IPR051091">
    <property type="entry name" value="O-Glucosyltr/Glycosyltrsf_90"/>
</dbReference>
<protein>
    <submittedName>
        <fullName evidence="2">Glycosyltransferase family 90 protein</fullName>
    </submittedName>
</protein>
<keyword evidence="2" id="KW-0808">Transferase</keyword>
<dbReference type="AlphaFoldDB" id="A0A0C3NG71"/>
<feature type="domain" description="Glycosyl transferase CAP10" evidence="1">
    <location>
        <begin position="322"/>
        <end position="601"/>
    </location>
</feature>
<accession>A0A0C3NG71</accession>
<sequence length="609" mass="69311">MVKRTRSRIVKFTGTVALCCAVIVLLTFPTFLGQPNAYVQVFSIVDFSPLKDHDALSVPRNTRPFFSLEKHTYTSDGLLIVNPNGPHPIFELMRDAKASWNAKLSRASKTLEEAITEYRRRYKRAPPLGFDKWWEYVVKYDVQLPDEYDEIYHDLEPYWGLDPADLAKSVEELATWDDIFTVEKTSSNSGLVIVNATVPESNRVLRDRIEAIIDLTKDFGSDLPPMRIQLSPRDDPRMHTDWRIRDMALSAARQGTTIPQSRLPPITEGGWIQACPPNSPARLNPPVLPPLDGSNPMLSNMTVPKSFIVSHRTAMDPCYHPEILISHGQFLSHRQGPLPHHTLVPLFSHCGTLLHHDIRPPIPYGWTSGNDSEALGDVPWSEKVDERLDWRGSPTGMYASPETLWMHAHRQRLVKLTSTIEGNTSVLCVPLDASSPVGEPLQLRMARVNPAWMDVAFSGKPLACEENAGTCKLMEEMFEFRRVQGRKEEGRYKFILDVDGNGWSGRFKRLVTSNALILKASVYPEWCVYTSRIAEWVHYVPIQVTYADLYDVVAFFRNHDEAAAKIASAGKEWSQRFWRKEDMSAYLYRLLLEYARVMSVDRESMSYSG</sequence>
<reference evidence="3" key="2">
    <citation type="submission" date="2015-01" db="EMBL/GenBank/DDBJ databases">
        <title>Evolutionary Origins and Diversification of the Mycorrhizal Mutualists.</title>
        <authorList>
            <consortium name="DOE Joint Genome Institute"/>
            <consortium name="Mycorrhizal Genomics Consortium"/>
            <person name="Kohler A."/>
            <person name="Kuo A."/>
            <person name="Nagy L.G."/>
            <person name="Floudas D."/>
            <person name="Copeland A."/>
            <person name="Barry K.W."/>
            <person name="Cichocki N."/>
            <person name="Veneault-Fourrey C."/>
            <person name="LaButti K."/>
            <person name="Lindquist E.A."/>
            <person name="Lipzen A."/>
            <person name="Lundell T."/>
            <person name="Morin E."/>
            <person name="Murat C."/>
            <person name="Riley R."/>
            <person name="Ohm R."/>
            <person name="Sun H."/>
            <person name="Tunlid A."/>
            <person name="Henrissat B."/>
            <person name="Grigoriev I.V."/>
            <person name="Hibbett D.S."/>
            <person name="Martin F."/>
        </authorList>
    </citation>
    <scope>NUCLEOTIDE SEQUENCE [LARGE SCALE GENOMIC DNA]</scope>
    <source>
        <strain evidence="3">Marx 270</strain>
    </source>
</reference>
<dbReference type="HOGENOM" id="CLU_005027_3_2_1"/>
<evidence type="ECO:0000313" key="3">
    <source>
        <dbReference type="Proteomes" id="UP000054217"/>
    </source>
</evidence>
<gene>
    <name evidence="2" type="ORF">M404DRAFT_167484</name>
</gene>
<dbReference type="PANTHER" id="PTHR12203">
    <property type="entry name" value="KDEL LYS-ASP-GLU-LEU CONTAINING - RELATED"/>
    <property type="match status" value="1"/>
</dbReference>
<reference evidence="2 3" key="1">
    <citation type="submission" date="2014-04" db="EMBL/GenBank/DDBJ databases">
        <authorList>
            <consortium name="DOE Joint Genome Institute"/>
            <person name="Kuo A."/>
            <person name="Kohler A."/>
            <person name="Costa M.D."/>
            <person name="Nagy L.G."/>
            <person name="Floudas D."/>
            <person name="Copeland A."/>
            <person name="Barry K.W."/>
            <person name="Cichocki N."/>
            <person name="Veneault-Fourrey C."/>
            <person name="LaButti K."/>
            <person name="Lindquist E.A."/>
            <person name="Lipzen A."/>
            <person name="Lundell T."/>
            <person name="Morin E."/>
            <person name="Murat C."/>
            <person name="Sun H."/>
            <person name="Tunlid A."/>
            <person name="Henrissat B."/>
            <person name="Grigoriev I.V."/>
            <person name="Hibbett D.S."/>
            <person name="Martin F."/>
            <person name="Nordberg H.P."/>
            <person name="Cantor M.N."/>
            <person name="Hua S.X."/>
        </authorList>
    </citation>
    <scope>NUCLEOTIDE SEQUENCE [LARGE SCALE GENOMIC DNA]</scope>
    <source>
        <strain evidence="2 3">Marx 270</strain>
    </source>
</reference>
<dbReference type="GO" id="GO:0016740">
    <property type="term" value="F:transferase activity"/>
    <property type="evidence" value="ECO:0007669"/>
    <property type="project" value="UniProtKB-KW"/>
</dbReference>
<dbReference type="Proteomes" id="UP000054217">
    <property type="component" value="Unassembled WGS sequence"/>
</dbReference>
<dbReference type="Pfam" id="PF05686">
    <property type="entry name" value="Glyco_transf_90"/>
    <property type="match status" value="1"/>
</dbReference>
<dbReference type="STRING" id="870435.A0A0C3NG71"/>
<proteinExistence type="predicted"/>
<name>A0A0C3NG71_PISTI</name>
<dbReference type="PANTHER" id="PTHR12203:SF118">
    <property type="entry name" value="BETA-1,2-XYLOSYLTRANSFERASE 1"/>
    <property type="match status" value="1"/>
</dbReference>
<evidence type="ECO:0000259" key="1">
    <source>
        <dbReference type="SMART" id="SM00672"/>
    </source>
</evidence>